<feature type="signal peptide" evidence="7">
    <location>
        <begin position="1"/>
        <end position="26"/>
    </location>
</feature>
<dbReference type="InterPro" id="IPR009094">
    <property type="entry name" value="DiS-bond_isomerase_DsbC/G_N_sf"/>
</dbReference>
<evidence type="ECO:0000256" key="2">
    <source>
        <dbReference type="ARBA" id="ARBA00009813"/>
    </source>
</evidence>
<dbReference type="InterPro" id="IPR051470">
    <property type="entry name" value="Thiol:disulfide_interchange"/>
</dbReference>
<comment type="subcellular location">
    <subcellularLocation>
        <location evidence="1 7">Periplasm</location>
    </subcellularLocation>
</comment>
<dbReference type="NCBIfam" id="NF008129">
    <property type="entry name" value="PRK10877.1"/>
    <property type="match status" value="1"/>
</dbReference>
<dbReference type="EMBL" id="LAHO01000001">
    <property type="protein sequence ID" value="KKO47138.1"/>
    <property type="molecule type" value="Genomic_DNA"/>
</dbReference>
<dbReference type="CDD" id="cd03020">
    <property type="entry name" value="DsbA_DsbC_DsbG"/>
    <property type="match status" value="1"/>
</dbReference>
<dbReference type="InterPro" id="IPR033954">
    <property type="entry name" value="DiS-bond_Isoase_DsbC/G"/>
</dbReference>
<keyword evidence="4 7" id="KW-0574">Periplasm</keyword>
<evidence type="ECO:0000256" key="1">
    <source>
        <dbReference type="ARBA" id="ARBA00004418"/>
    </source>
</evidence>
<keyword evidence="11" id="KW-1185">Reference proteome</keyword>
<dbReference type="RefSeq" id="WP_046555668.1">
    <property type="nucleotide sequence ID" value="NZ_LAHO01000001.1"/>
</dbReference>
<dbReference type="Gene3D" id="3.40.30.10">
    <property type="entry name" value="Glutaredoxin"/>
    <property type="match status" value="1"/>
</dbReference>
<evidence type="ECO:0000256" key="5">
    <source>
        <dbReference type="ARBA" id="ARBA00023157"/>
    </source>
</evidence>
<feature type="chain" id="PRO_5010006451" description="Thiol:disulfide interchange protein" evidence="7">
    <location>
        <begin position="27"/>
        <end position="244"/>
    </location>
</feature>
<comment type="function">
    <text evidence="7">Required for disulfide bond formation in some periplasmic proteins. Acts by transferring its disulfide bond to other proteins and is reduced in the process.</text>
</comment>
<evidence type="ECO:0000256" key="7">
    <source>
        <dbReference type="RuleBase" id="RU364038"/>
    </source>
</evidence>
<comment type="caution">
    <text evidence="10">The sequence shown here is derived from an EMBL/GenBank/DDBJ whole genome shotgun (WGS) entry which is preliminary data.</text>
</comment>
<evidence type="ECO:0000259" key="9">
    <source>
        <dbReference type="Pfam" id="PF13098"/>
    </source>
</evidence>
<dbReference type="Pfam" id="PF13098">
    <property type="entry name" value="Thioredoxin_2"/>
    <property type="match status" value="1"/>
</dbReference>
<organism evidence="10 11">
    <name type="scientific">Arsukibacterium ikkense</name>
    <dbReference type="NCBI Taxonomy" id="336831"/>
    <lineage>
        <taxon>Bacteria</taxon>
        <taxon>Pseudomonadati</taxon>
        <taxon>Pseudomonadota</taxon>
        <taxon>Gammaproteobacteria</taxon>
        <taxon>Chromatiales</taxon>
        <taxon>Chromatiaceae</taxon>
        <taxon>Arsukibacterium</taxon>
    </lineage>
</organism>
<evidence type="ECO:0000313" key="11">
    <source>
        <dbReference type="Proteomes" id="UP000034228"/>
    </source>
</evidence>
<evidence type="ECO:0000256" key="4">
    <source>
        <dbReference type="ARBA" id="ARBA00022764"/>
    </source>
</evidence>
<evidence type="ECO:0000256" key="6">
    <source>
        <dbReference type="ARBA" id="ARBA00023284"/>
    </source>
</evidence>
<dbReference type="PANTHER" id="PTHR35272:SF3">
    <property type="entry name" value="THIOL:DISULFIDE INTERCHANGE PROTEIN DSBC"/>
    <property type="match status" value="1"/>
</dbReference>
<dbReference type="OrthoDB" id="12976at2"/>
<dbReference type="AlphaFoldDB" id="A0A0M2VDF0"/>
<accession>A0A0M2VDF0</accession>
<keyword evidence="6 7" id="KW-0676">Redox-active center</keyword>
<keyword evidence="5" id="KW-1015">Disulfide bond</keyword>
<comment type="similarity">
    <text evidence="2 7">Belongs to the thioredoxin family. DsbC subfamily.</text>
</comment>
<dbReference type="InterPro" id="IPR018950">
    <property type="entry name" value="DiS-bond_isomerase_DsbC/G_N"/>
</dbReference>
<reference evidence="10 11" key="1">
    <citation type="submission" date="2015-03" db="EMBL/GenBank/DDBJ databases">
        <title>Draft genome sequences of two protease-producing strains of Arsukibacterium isolated from two cold and alkaline environments.</title>
        <authorList>
            <person name="Lylloff J.E."/>
            <person name="Skov L.B."/>
            <person name="Jepsen M."/>
            <person name="Hallin P.F."/>
            <person name="Sorensen S.J."/>
            <person name="Stougaard P."/>
            <person name="Glaring M.A."/>
        </authorList>
    </citation>
    <scope>NUCLEOTIDE SEQUENCE [LARGE SCALE GENOMIC DNA]</scope>
    <source>
        <strain evidence="10 11">GCM72</strain>
    </source>
</reference>
<dbReference type="InterPro" id="IPR036249">
    <property type="entry name" value="Thioredoxin-like_sf"/>
</dbReference>
<dbReference type="SUPFAM" id="SSF52833">
    <property type="entry name" value="Thioredoxin-like"/>
    <property type="match status" value="1"/>
</dbReference>
<evidence type="ECO:0000259" key="8">
    <source>
        <dbReference type="Pfam" id="PF10411"/>
    </source>
</evidence>
<dbReference type="Pfam" id="PF10411">
    <property type="entry name" value="DsbC_N"/>
    <property type="match status" value="1"/>
</dbReference>
<dbReference type="InterPro" id="IPR012336">
    <property type="entry name" value="Thioredoxin-like_fold"/>
</dbReference>
<proteinExistence type="inferred from homology"/>
<sequence>MKNWFSGALSIGVFSFSVAISGSVIAQQTADAPELADISQSLAPLGLQVNAVANSPMPGLLQVFTQRGLFFTSSDGRFFIEGNVYDLQQAELVNDVQMRSYINQQMPSLAGSYIEYKAKDEKHVVYAFTDPSCGYCQKLHNEMKDYNNAGITIRYLAFPRGGLNSKTALEMQHLWCARDQRKAMDTAKDNKRNPPAMCENPVKKHYELGQSFGINGTPALILASGRIIPGYQPAAGLLNQLQAN</sequence>
<feature type="domain" description="Disulphide bond isomerase DsbC/G N-terminal" evidence="8">
    <location>
        <begin position="30"/>
        <end position="90"/>
    </location>
</feature>
<dbReference type="PANTHER" id="PTHR35272">
    <property type="entry name" value="THIOL:DISULFIDE INTERCHANGE PROTEIN DSBC-RELATED"/>
    <property type="match status" value="1"/>
</dbReference>
<dbReference type="GO" id="GO:0042597">
    <property type="term" value="C:periplasmic space"/>
    <property type="evidence" value="ECO:0007669"/>
    <property type="project" value="UniProtKB-SubCell"/>
</dbReference>
<name>A0A0M2VDF0_9GAMM</name>
<dbReference type="SUPFAM" id="SSF54423">
    <property type="entry name" value="DsbC/DsbG N-terminal domain-like"/>
    <property type="match status" value="1"/>
</dbReference>
<dbReference type="STRING" id="336831.WG68_00325"/>
<dbReference type="Proteomes" id="UP000034228">
    <property type="component" value="Unassembled WGS sequence"/>
</dbReference>
<dbReference type="PATRIC" id="fig|336831.14.peg.2270"/>
<protein>
    <recommendedName>
        <fullName evidence="7">Thiol:disulfide interchange protein</fullName>
    </recommendedName>
</protein>
<evidence type="ECO:0000256" key="3">
    <source>
        <dbReference type="ARBA" id="ARBA00022729"/>
    </source>
</evidence>
<evidence type="ECO:0000313" key="10">
    <source>
        <dbReference type="EMBL" id="KKO47138.1"/>
    </source>
</evidence>
<gene>
    <name evidence="10" type="ORF">WG68_00325</name>
</gene>
<keyword evidence="3 7" id="KW-0732">Signal</keyword>
<dbReference type="Gene3D" id="3.10.450.70">
    <property type="entry name" value="Disulphide bond isomerase, DsbC/G, N-terminal"/>
    <property type="match status" value="1"/>
</dbReference>
<feature type="domain" description="Thioredoxin-like fold" evidence="9">
    <location>
        <begin position="118"/>
        <end position="239"/>
    </location>
</feature>